<name>A0A5C3KC50_COPMA</name>
<evidence type="ECO:0000256" key="1">
    <source>
        <dbReference type="SAM" id="MobiDB-lite"/>
    </source>
</evidence>
<feature type="compositionally biased region" description="Basic and acidic residues" evidence="1">
    <location>
        <begin position="245"/>
        <end position="257"/>
    </location>
</feature>
<dbReference type="EMBL" id="ML210501">
    <property type="protein sequence ID" value="TFK17494.1"/>
    <property type="molecule type" value="Genomic_DNA"/>
</dbReference>
<dbReference type="Proteomes" id="UP000307440">
    <property type="component" value="Unassembled WGS sequence"/>
</dbReference>
<feature type="compositionally biased region" description="Basic and acidic residues" evidence="1">
    <location>
        <begin position="27"/>
        <end position="45"/>
    </location>
</feature>
<accession>A0A5C3KC50</accession>
<reference evidence="2 3" key="1">
    <citation type="journal article" date="2019" name="Nat. Ecol. Evol.">
        <title>Megaphylogeny resolves global patterns of mushroom evolution.</title>
        <authorList>
            <person name="Varga T."/>
            <person name="Krizsan K."/>
            <person name="Foldi C."/>
            <person name="Dima B."/>
            <person name="Sanchez-Garcia M."/>
            <person name="Sanchez-Ramirez S."/>
            <person name="Szollosi G.J."/>
            <person name="Szarkandi J.G."/>
            <person name="Papp V."/>
            <person name="Albert L."/>
            <person name="Andreopoulos W."/>
            <person name="Angelini C."/>
            <person name="Antonin V."/>
            <person name="Barry K.W."/>
            <person name="Bougher N.L."/>
            <person name="Buchanan P."/>
            <person name="Buyck B."/>
            <person name="Bense V."/>
            <person name="Catcheside P."/>
            <person name="Chovatia M."/>
            <person name="Cooper J."/>
            <person name="Damon W."/>
            <person name="Desjardin D."/>
            <person name="Finy P."/>
            <person name="Geml J."/>
            <person name="Haridas S."/>
            <person name="Hughes K."/>
            <person name="Justo A."/>
            <person name="Karasinski D."/>
            <person name="Kautmanova I."/>
            <person name="Kiss B."/>
            <person name="Kocsube S."/>
            <person name="Kotiranta H."/>
            <person name="LaButti K.M."/>
            <person name="Lechner B.E."/>
            <person name="Liimatainen K."/>
            <person name="Lipzen A."/>
            <person name="Lukacs Z."/>
            <person name="Mihaltcheva S."/>
            <person name="Morgado L.N."/>
            <person name="Niskanen T."/>
            <person name="Noordeloos M.E."/>
            <person name="Ohm R.A."/>
            <person name="Ortiz-Santana B."/>
            <person name="Ovrebo C."/>
            <person name="Racz N."/>
            <person name="Riley R."/>
            <person name="Savchenko A."/>
            <person name="Shiryaev A."/>
            <person name="Soop K."/>
            <person name="Spirin V."/>
            <person name="Szebenyi C."/>
            <person name="Tomsovsky M."/>
            <person name="Tulloss R.E."/>
            <person name="Uehling J."/>
            <person name="Grigoriev I.V."/>
            <person name="Vagvolgyi C."/>
            <person name="Papp T."/>
            <person name="Martin F.M."/>
            <person name="Miettinen O."/>
            <person name="Hibbett D.S."/>
            <person name="Nagy L.G."/>
        </authorList>
    </citation>
    <scope>NUCLEOTIDE SEQUENCE [LARGE SCALE GENOMIC DNA]</scope>
    <source>
        <strain evidence="2 3">CBS 121175</strain>
    </source>
</reference>
<evidence type="ECO:0000313" key="2">
    <source>
        <dbReference type="EMBL" id="TFK17494.1"/>
    </source>
</evidence>
<proteinExistence type="predicted"/>
<dbReference type="AlphaFoldDB" id="A0A5C3KC50"/>
<protein>
    <submittedName>
        <fullName evidence="2">Uncharacterized protein</fullName>
    </submittedName>
</protein>
<gene>
    <name evidence="2" type="ORF">FA15DRAFT_661400</name>
</gene>
<organism evidence="2 3">
    <name type="scientific">Coprinopsis marcescibilis</name>
    <name type="common">Agaric fungus</name>
    <name type="synonym">Psathyrella marcescibilis</name>
    <dbReference type="NCBI Taxonomy" id="230819"/>
    <lineage>
        <taxon>Eukaryota</taxon>
        <taxon>Fungi</taxon>
        <taxon>Dikarya</taxon>
        <taxon>Basidiomycota</taxon>
        <taxon>Agaricomycotina</taxon>
        <taxon>Agaricomycetes</taxon>
        <taxon>Agaricomycetidae</taxon>
        <taxon>Agaricales</taxon>
        <taxon>Agaricineae</taxon>
        <taxon>Psathyrellaceae</taxon>
        <taxon>Coprinopsis</taxon>
    </lineage>
</organism>
<sequence>MDAVVEETMGNAESCGDEQAGPAMDAVVKETGDVEPGDERAELRNEGPAVQGVSGVVPTMDAVSEMDEENLEAEGPTGRYVDKKAELVLVKEHEDKAEMPVRYLRQRQQPARYMDEELVPKQQVMSTFEESASDQKQLEVWLSKKDPEYQHRMDRYRVMKSQRLSDDESVQVYRFAQEFKTEVRNLAPEHWNPPRDTAMPVAEIHQFFNRGECWWSHTKKVLAKLGKKEGAPPSDSTVAGQRNSRLIERLTVEDDGRQRKKKRRKQNMVPLD</sequence>
<feature type="region of interest" description="Disordered" evidence="1">
    <location>
        <begin position="1"/>
        <end position="53"/>
    </location>
</feature>
<feature type="region of interest" description="Disordered" evidence="1">
    <location>
        <begin position="226"/>
        <end position="272"/>
    </location>
</feature>
<keyword evidence="3" id="KW-1185">Reference proteome</keyword>
<evidence type="ECO:0000313" key="3">
    <source>
        <dbReference type="Proteomes" id="UP000307440"/>
    </source>
</evidence>
<feature type="compositionally biased region" description="Polar residues" evidence="1">
    <location>
        <begin position="234"/>
        <end position="244"/>
    </location>
</feature>